<evidence type="ECO:0000256" key="3">
    <source>
        <dbReference type="ARBA" id="ARBA00022452"/>
    </source>
</evidence>
<keyword evidence="7" id="KW-0998">Cell outer membrane</keyword>
<dbReference type="RefSeq" id="WP_158343652.1">
    <property type="nucleotide sequence ID" value="NZ_CP034861.1"/>
</dbReference>
<dbReference type="AlphaFoldDB" id="A0A4D6YF13"/>
<gene>
    <name evidence="9" type="ORF">D9V75_01725</name>
</gene>
<evidence type="ECO:0000256" key="2">
    <source>
        <dbReference type="ARBA" id="ARBA00007539"/>
    </source>
</evidence>
<dbReference type="GO" id="GO:0015288">
    <property type="term" value="F:porin activity"/>
    <property type="evidence" value="ECO:0007669"/>
    <property type="project" value="InterPro"/>
</dbReference>
<protein>
    <submittedName>
        <fullName evidence="9">Porin</fullName>
    </submittedName>
</protein>
<keyword evidence="5 8" id="KW-0732">Signal</keyword>
<keyword evidence="4" id="KW-0812">Transmembrane</keyword>
<keyword evidence="3" id="KW-1134">Transmembrane beta strand</keyword>
<comment type="similarity">
    <text evidence="2">Belongs to the Gram-negative porin family.</text>
</comment>
<evidence type="ECO:0000256" key="5">
    <source>
        <dbReference type="ARBA" id="ARBA00022729"/>
    </source>
</evidence>
<evidence type="ECO:0000256" key="4">
    <source>
        <dbReference type="ARBA" id="ARBA00022692"/>
    </source>
</evidence>
<dbReference type="GO" id="GO:0034220">
    <property type="term" value="P:monoatomic ion transmembrane transport"/>
    <property type="evidence" value="ECO:0007669"/>
    <property type="project" value="InterPro"/>
</dbReference>
<accession>A0A4D6YF13</accession>
<evidence type="ECO:0000313" key="10">
    <source>
        <dbReference type="Proteomes" id="UP000298673"/>
    </source>
</evidence>
<dbReference type="PANTHER" id="PTHR34501:SF8">
    <property type="entry name" value="OUTER MEMBRANE PORIN N-RELATED"/>
    <property type="match status" value="1"/>
</dbReference>
<dbReference type="InterPro" id="IPR050298">
    <property type="entry name" value="Gram-neg_bact_OMP"/>
</dbReference>
<name>A0A4D6YF13_9GAMM</name>
<keyword evidence="6" id="KW-0472">Membrane</keyword>
<dbReference type="InterPro" id="IPR001897">
    <property type="entry name" value="Porin_gammaproteobac"/>
</dbReference>
<evidence type="ECO:0000256" key="1">
    <source>
        <dbReference type="ARBA" id="ARBA00004571"/>
    </source>
</evidence>
<dbReference type="PRINTS" id="PR00183">
    <property type="entry name" value="ECOLIPORIN"/>
</dbReference>
<dbReference type="OrthoDB" id="7055111at2"/>
<reference evidence="9 10" key="2">
    <citation type="submission" date="2019-05" db="EMBL/GenBank/DDBJ databases">
        <title>Genome evolution of the obligate endosymbiont Buchnera aphidicola.</title>
        <authorList>
            <person name="Moran N.A."/>
        </authorList>
    </citation>
    <scope>NUCLEOTIDE SEQUENCE [LARGE SCALE GENOMIC DNA]</scope>
    <source>
        <strain evidence="9 10">Mst</strain>
    </source>
</reference>
<feature type="signal peptide" evidence="8">
    <location>
        <begin position="1"/>
        <end position="22"/>
    </location>
</feature>
<dbReference type="SUPFAM" id="SSF56935">
    <property type="entry name" value="Porins"/>
    <property type="match status" value="1"/>
</dbReference>
<evidence type="ECO:0000256" key="7">
    <source>
        <dbReference type="ARBA" id="ARBA00023237"/>
    </source>
</evidence>
<proteinExistence type="inferred from homology"/>
<dbReference type="GO" id="GO:0009279">
    <property type="term" value="C:cell outer membrane"/>
    <property type="evidence" value="ECO:0007669"/>
    <property type="project" value="UniProtKB-SubCell"/>
</dbReference>
<dbReference type="InterPro" id="IPR033900">
    <property type="entry name" value="Gram_neg_porin_domain"/>
</dbReference>
<dbReference type="EMBL" id="CP034861">
    <property type="protein sequence ID" value="QCI24424.1"/>
    <property type="molecule type" value="Genomic_DNA"/>
</dbReference>
<sequence>MINRHSLAVAIPILLATSTVSALDIFNKHGNKLEVYGRINPNHEFSNSSLSTSIESKDDHSNAVLGLSGFLKITNKLSSYAKLEYNTHLFLPENSEHQKTNAIRLGYAGFKYGNWGSIDYGRNYGVMHEVEELTNHTSYTNKSKIFVNNDNYMIGRNNSLLTYRNNSFFGLSDNLSFVLQYQDSNTHRSSDAKKGSGWGASVKYKTNLGFTAIGSCFSSKQPKLLQNNEVKLKNADVHAYGLGFKYDANDIYIAAFYGSGYNLNDIDYVDNSQNSNVEKNFNQTQSIEAIAEYDFHSGFHPSLSYSDSTLENFNTQDKSLSSNKQLTKEISINTRYEFNKNISTYVNYRINLLKNDVDQSEKKPTDNIIGAGVVYQF</sequence>
<dbReference type="PRINTS" id="PR00182">
    <property type="entry name" value="ECOLNEIPORIN"/>
</dbReference>
<dbReference type="Gene3D" id="2.40.160.10">
    <property type="entry name" value="Porin"/>
    <property type="match status" value="1"/>
</dbReference>
<organism evidence="9 10">
    <name type="scientific">Buchnera aphidicola</name>
    <name type="common">Muscaphis stroyani</name>
    <dbReference type="NCBI Taxonomy" id="1241869"/>
    <lineage>
        <taxon>Bacteria</taxon>
        <taxon>Pseudomonadati</taxon>
        <taxon>Pseudomonadota</taxon>
        <taxon>Gammaproteobacteria</taxon>
        <taxon>Enterobacterales</taxon>
        <taxon>Erwiniaceae</taxon>
        <taxon>Buchnera</taxon>
    </lineage>
</organism>
<evidence type="ECO:0000256" key="8">
    <source>
        <dbReference type="SAM" id="SignalP"/>
    </source>
</evidence>
<dbReference type="InterPro" id="IPR023614">
    <property type="entry name" value="Porin_dom_sf"/>
</dbReference>
<reference evidence="9 10" key="1">
    <citation type="submission" date="2018-12" db="EMBL/GenBank/DDBJ databases">
        <authorList>
            <person name="Chong R.A."/>
        </authorList>
    </citation>
    <scope>NUCLEOTIDE SEQUENCE [LARGE SCALE GENOMIC DNA]</scope>
    <source>
        <strain evidence="9 10">Mst</strain>
    </source>
</reference>
<evidence type="ECO:0000313" key="9">
    <source>
        <dbReference type="EMBL" id="QCI24424.1"/>
    </source>
</evidence>
<dbReference type="CDD" id="cd00342">
    <property type="entry name" value="gram_neg_porins"/>
    <property type="match status" value="1"/>
</dbReference>
<dbReference type="Pfam" id="PF00267">
    <property type="entry name" value="Porin_1"/>
    <property type="match status" value="1"/>
</dbReference>
<dbReference type="InterPro" id="IPR001702">
    <property type="entry name" value="Porin_Gram-ve"/>
</dbReference>
<comment type="subcellular location">
    <subcellularLocation>
        <location evidence="1">Cell outer membrane</location>
        <topology evidence="1">Multi-pass membrane protein</topology>
    </subcellularLocation>
</comment>
<feature type="chain" id="PRO_5020528107" evidence="8">
    <location>
        <begin position="23"/>
        <end position="377"/>
    </location>
</feature>
<evidence type="ECO:0000256" key="6">
    <source>
        <dbReference type="ARBA" id="ARBA00023136"/>
    </source>
</evidence>
<dbReference type="Proteomes" id="UP000298673">
    <property type="component" value="Chromosome"/>
</dbReference>
<dbReference type="PANTHER" id="PTHR34501">
    <property type="entry name" value="PROTEIN YDDL-RELATED"/>
    <property type="match status" value="1"/>
</dbReference>